<comment type="similarity">
    <text evidence="2">Belongs to the bacterial solute-binding protein 5 family.</text>
</comment>
<dbReference type="AlphaFoldDB" id="A0A1R4JT29"/>
<dbReference type="Proteomes" id="UP000196778">
    <property type="component" value="Unassembled WGS sequence"/>
</dbReference>
<dbReference type="OrthoDB" id="9796817at2"/>
<dbReference type="GO" id="GO:0015833">
    <property type="term" value="P:peptide transport"/>
    <property type="evidence" value="ECO:0007669"/>
    <property type="project" value="TreeGrafter"/>
</dbReference>
<dbReference type="SUPFAM" id="SSF53850">
    <property type="entry name" value="Periplasmic binding protein-like II"/>
    <property type="match status" value="1"/>
</dbReference>
<dbReference type="InterPro" id="IPR000914">
    <property type="entry name" value="SBP_5_dom"/>
</dbReference>
<feature type="signal peptide" evidence="5">
    <location>
        <begin position="1"/>
        <end position="23"/>
    </location>
</feature>
<keyword evidence="4 5" id="KW-0732">Signal</keyword>
<dbReference type="Gene3D" id="3.90.76.10">
    <property type="entry name" value="Dipeptide-binding Protein, Domain 1"/>
    <property type="match status" value="1"/>
</dbReference>
<protein>
    <submittedName>
        <fullName evidence="7">Oligopeptide ABC transporter, periplasmic oligopeptide-binding protein OppA (TC 3.A.1.5.1)</fullName>
    </submittedName>
</protein>
<evidence type="ECO:0000256" key="1">
    <source>
        <dbReference type="ARBA" id="ARBA00004196"/>
    </source>
</evidence>
<comment type="subcellular location">
    <subcellularLocation>
        <location evidence="1">Cell envelope</location>
    </subcellularLocation>
</comment>
<evidence type="ECO:0000256" key="3">
    <source>
        <dbReference type="ARBA" id="ARBA00022448"/>
    </source>
</evidence>
<evidence type="ECO:0000256" key="4">
    <source>
        <dbReference type="ARBA" id="ARBA00022729"/>
    </source>
</evidence>
<dbReference type="RefSeq" id="WP_087137428.1">
    <property type="nucleotide sequence ID" value="NZ_FUKR01000053.1"/>
</dbReference>
<dbReference type="GO" id="GO:0042597">
    <property type="term" value="C:periplasmic space"/>
    <property type="evidence" value="ECO:0007669"/>
    <property type="project" value="UniProtKB-ARBA"/>
</dbReference>
<keyword evidence="3" id="KW-0813">Transport</keyword>
<dbReference type="InterPro" id="IPR039424">
    <property type="entry name" value="SBP_5"/>
</dbReference>
<dbReference type="InterPro" id="IPR030678">
    <property type="entry name" value="Peptide/Ni-bd"/>
</dbReference>
<keyword evidence="8" id="KW-1185">Reference proteome</keyword>
<organism evidence="7 8">
    <name type="scientific">Mycetocola reblochoni REB411</name>
    <dbReference type="NCBI Taxonomy" id="1255698"/>
    <lineage>
        <taxon>Bacteria</taxon>
        <taxon>Bacillati</taxon>
        <taxon>Actinomycetota</taxon>
        <taxon>Actinomycetes</taxon>
        <taxon>Micrococcales</taxon>
        <taxon>Microbacteriaceae</taxon>
        <taxon>Mycetocola</taxon>
    </lineage>
</organism>
<dbReference type="PANTHER" id="PTHR30290:SF10">
    <property type="entry name" value="PERIPLASMIC OLIGOPEPTIDE-BINDING PROTEIN-RELATED"/>
    <property type="match status" value="1"/>
</dbReference>
<sequence length="503" mass="53345">MTTTRLRAGLLSAALCLTLAATGCTPTAGPDGTATTAATPAELTVGLVLEPTDLDIRHTSGVALEQVLIGNVYEGLVALDGDGGIRPELASDYTVSEDGLHYDFTLNEGITFHDGRPVGAAEVVASLTAVLDDDSAVGHDALSSVSRVEEGDDGTVRITLSEPDSQLLWSLAGRPGLVIPVSDTVDLSDTAIGTGPFTLADWRQGDSITLDAYEGYWGTPPGLDGVTFQYITDPSAAVNAVLAGEVDVQTNVDPTLAVQLEDVDGVQLVEGRTTDVYTLAFNNAIEPFTDVRVRQALRQAIDHDALIAAVGGAGVRIGGPIPELDPGYEDLTDVVEYDPEAARQLLAEAGQDDLTLRLTIPNHYPEAIGTVLRSQFAEVGVTLEVTSVEFPLWLNDVYTNHDYELSMVDHAEARDFGNWANPDYYFGYDNPEVIELYRSALTATSDDEAADALARAARLVSEDHAGDWLYTATAITAVSAGVTGFPTDSTTARLDLSDVTLER</sequence>
<dbReference type="GO" id="GO:0030313">
    <property type="term" value="C:cell envelope"/>
    <property type="evidence" value="ECO:0007669"/>
    <property type="project" value="UniProtKB-SubCell"/>
</dbReference>
<dbReference type="PANTHER" id="PTHR30290">
    <property type="entry name" value="PERIPLASMIC BINDING COMPONENT OF ABC TRANSPORTER"/>
    <property type="match status" value="1"/>
</dbReference>
<evidence type="ECO:0000313" key="7">
    <source>
        <dbReference type="EMBL" id="SJN35177.1"/>
    </source>
</evidence>
<dbReference type="Pfam" id="PF00496">
    <property type="entry name" value="SBP_bac_5"/>
    <property type="match status" value="1"/>
</dbReference>
<evidence type="ECO:0000256" key="2">
    <source>
        <dbReference type="ARBA" id="ARBA00005695"/>
    </source>
</evidence>
<dbReference type="GO" id="GO:1904680">
    <property type="term" value="F:peptide transmembrane transporter activity"/>
    <property type="evidence" value="ECO:0007669"/>
    <property type="project" value="TreeGrafter"/>
</dbReference>
<feature type="domain" description="Solute-binding protein family 5" evidence="6">
    <location>
        <begin position="85"/>
        <end position="409"/>
    </location>
</feature>
<dbReference type="EMBL" id="FUKR01000053">
    <property type="protein sequence ID" value="SJN35177.1"/>
    <property type="molecule type" value="Genomic_DNA"/>
</dbReference>
<accession>A0A1R4JT29</accession>
<feature type="chain" id="PRO_5039498719" evidence="5">
    <location>
        <begin position="24"/>
        <end position="503"/>
    </location>
</feature>
<dbReference type="PIRSF" id="PIRSF002741">
    <property type="entry name" value="MppA"/>
    <property type="match status" value="1"/>
</dbReference>
<reference evidence="8" key="1">
    <citation type="submission" date="2017-02" db="EMBL/GenBank/DDBJ databases">
        <authorList>
            <person name="Dridi B."/>
        </authorList>
    </citation>
    <scope>NUCLEOTIDE SEQUENCE [LARGE SCALE GENOMIC DNA]</scope>
    <source>
        <strain evidence="8">EB411</strain>
    </source>
</reference>
<evidence type="ECO:0000259" key="6">
    <source>
        <dbReference type="Pfam" id="PF00496"/>
    </source>
</evidence>
<proteinExistence type="inferred from homology"/>
<evidence type="ECO:0000313" key="8">
    <source>
        <dbReference type="Proteomes" id="UP000196778"/>
    </source>
</evidence>
<dbReference type="Gene3D" id="3.10.105.10">
    <property type="entry name" value="Dipeptide-binding Protein, Domain 3"/>
    <property type="match status" value="1"/>
</dbReference>
<dbReference type="PROSITE" id="PS51257">
    <property type="entry name" value="PROKAR_LIPOPROTEIN"/>
    <property type="match status" value="1"/>
</dbReference>
<dbReference type="GO" id="GO:0043190">
    <property type="term" value="C:ATP-binding cassette (ABC) transporter complex"/>
    <property type="evidence" value="ECO:0007669"/>
    <property type="project" value="InterPro"/>
</dbReference>
<dbReference type="Gene3D" id="3.40.190.10">
    <property type="entry name" value="Periplasmic binding protein-like II"/>
    <property type="match status" value="1"/>
</dbReference>
<name>A0A1R4JT29_9MICO</name>
<evidence type="ECO:0000256" key="5">
    <source>
        <dbReference type="SAM" id="SignalP"/>
    </source>
</evidence>
<gene>
    <name evidence="7" type="ORF">FM119_09280</name>
</gene>